<feature type="compositionally biased region" description="Basic and acidic residues" evidence="1">
    <location>
        <begin position="65"/>
        <end position="81"/>
    </location>
</feature>
<dbReference type="AlphaFoldDB" id="A0A167JE92"/>
<evidence type="ECO:0000313" key="3">
    <source>
        <dbReference type="Proteomes" id="UP000076738"/>
    </source>
</evidence>
<evidence type="ECO:0000256" key="1">
    <source>
        <dbReference type="SAM" id="MobiDB-lite"/>
    </source>
</evidence>
<proteinExistence type="predicted"/>
<name>A0A167JE92_CALVF</name>
<sequence length="101" mass="10918">MSLSSAATKVLSAGAGAALTYTSLTVLAHERTWLTHPVLDKLPSLGQVAEAAAGAFAQSARSRWGPRENAKAGTGEKEKETMTFEEEVEYFLKPDMTGWRF</sequence>
<feature type="region of interest" description="Disordered" evidence="1">
    <location>
        <begin position="60"/>
        <end position="81"/>
    </location>
</feature>
<dbReference type="Proteomes" id="UP000076738">
    <property type="component" value="Unassembled WGS sequence"/>
</dbReference>
<organism evidence="2 3">
    <name type="scientific">Calocera viscosa (strain TUFC12733)</name>
    <dbReference type="NCBI Taxonomy" id="1330018"/>
    <lineage>
        <taxon>Eukaryota</taxon>
        <taxon>Fungi</taxon>
        <taxon>Dikarya</taxon>
        <taxon>Basidiomycota</taxon>
        <taxon>Agaricomycotina</taxon>
        <taxon>Dacrymycetes</taxon>
        <taxon>Dacrymycetales</taxon>
        <taxon>Dacrymycetaceae</taxon>
        <taxon>Calocera</taxon>
    </lineage>
</organism>
<protein>
    <submittedName>
        <fullName evidence="2">Uncharacterized protein</fullName>
    </submittedName>
</protein>
<dbReference type="OrthoDB" id="10591214at2759"/>
<evidence type="ECO:0000313" key="2">
    <source>
        <dbReference type="EMBL" id="KZO93503.1"/>
    </source>
</evidence>
<gene>
    <name evidence="2" type="ORF">CALVIDRAFT_566499</name>
</gene>
<keyword evidence="3" id="KW-1185">Reference proteome</keyword>
<accession>A0A167JE92</accession>
<reference evidence="2 3" key="1">
    <citation type="journal article" date="2016" name="Mol. Biol. Evol.">
        <title>Comparative Genomics of Early-Diverging Mushroom-Forming Fungi Provides Insights into the Origins of Lignocellulose Decay Capabilities.</title>
        <authorList>
            <person name="Nagy L.G."/>
            <person name="Riley R."/>
            <person name="Tritt A."/>
            <person name="Adam C."/>
            <person name="Daum C."/>
            <person name="Floudas D."/>
            <person name="Sun H."/>
            <person name="Yadav J.S."/>
            <person name="Pangilinan J."/>
            <person name="Larsson K.H."/>
            <person name="Matsuura K."/>
            <person name="Barry K."/>
            <person name="Labutti K."/>
            <person name="Kuo R."/>
            <person name="Ohm R.A."/>
            <person name="Bhattacharya S.S."/>
            <person name="Shirouzu T."/>
            <person name="Yoshinaga Y."/>
            <person name="Martin F.M."/>
            <person name="Grigoriev I.V."/>
            <person name="Hibbett D.S."/>
        </authorList>
    </citation>
    <scope>NUCLEOTIDE SEQUENCE [LARGE SCALE GENOMIC DNA]</scope>
    <source>
        <strain evidence="2 3">TUFC12733</strain>
    </source>
</reference>
<dbReference type="EMBL" id="KV417301">
    <property type="protein sequence ID" value="KZO93503.1"/>
    <property type="molecule type" value="Genomic_DNA"/>
</dbReference>